<dbReference type="AlphaFoldDB" id="A0A2P6N5L7"/>
<proteinExistence type="predicted"/>
<dbReference type="Proteomes" id="UP000241769">
    <property type="component" value="Unassembled WGS sequence"/>
</dbReference>
<comment type="caution">
    <text evidence="1">The sequence shown here is derived from an EMBL/GenBank/DDBJ whole genome shotgun (WGS) entry which is preliminary data.</text>
</comment>
<gene>
    <name evidence="1" type="ORF">PROFUN_13027</name>
</gene>
<name>A0A2P6N5L7_9EUKA</name>
<evidence type="ECO:0000313" key="1">
    <source>
        <dbReference type="EMBL" id="PRP79234.1"/>
    </source>
</evidence>
<dbReference type="InParanoid" id="A0A2P6N5L7"/>
<keyword evidence="2" id="KW-1185">Reference proteome</keyword>
<sequence>MVAVRATTKRRELGPLVLDQIDDTVRLGCTEEQAGTFFDAASSGGILGRGSLGEKHTWIEEDSESWLEEEMLSSSA</sequence>
<reference evidence="1 2" key="1">
    <citation type="journal article" date="2018" name="Genome Biol. Evol.">
        <title>Multiple Roots of Fruiting Body Formation in Amoebozoa.</title>
        <authorList>
            <person name="Hillmann F."/>
            <person name="Forbes G."/>
            <person name="Novohradska S."/>
            <person name="Ferling I."/>
            <person name="Riege K."/>
            <person name="Groth M."/>
            <person name="Westermann M."/>
            <person name="Marz M."/>
            <person name="Spaller T."/>
            <person name="Winckler T."/>
            <person name="Schaap P."/>
            <person name="Glockner G."/>
        </authorList>
    </citation>
    <scope>NUCLEOTIDE SEQUENCE [LARGE SCALE GENOMIC DNA]</scope>
    <source>
        <strain evidence="1 2">Jena</strain>
    </source>
</reference>
<evidence type="ECO:0000313" key="2">
    <source>
        <dbReference type="Proteomes" id="UP000241769"/>
    </source>
</evidence>
<organism evidence="1 2">
    <name type="scientific">Planoprotostelium fungivorum</name>
    <dbReference type="NCBI Taxonomy" id="1890364"/>
    <lineage>
        <taxon>Eukaryota</taxon>
        <taxon>Amoebozoa</taxon>
        <taxon>Evosea</taxon>
        <taxon>Variosea</taxon>
        <taxon>Cavosteliida</taxon>
        <taxon>Cavosteliaceae</taxon>
        <taxon>Planoprotostelium</taxon>
    </lineage>
</organism>
<protein>
    <submittedName>
        <fullName evidence="1">Uncharacterized protein</fullName>
    </submittedName>
</protein>
<dbReference type="EMBL" id="MDYQ01000191">
    <property type="protein sequence ID" value="PRP79234.1"/>
    <property type="molecule type" value="Genomic_DNA"/>
</dbReference>
<accession>A0A2P6N5L7</accession>